<comment type="caution">
    <text evidence="2">The sequence shown here is derived from an EMBL/GenBank/DDBJ whole genome shotgun (WGS) entry which is preliminary data.</text>
</comment>
<reference evidence="2 3" key="1">
    <citation type="submission" date="2015-09" db="EMBL/GenBank/DDBJ databases">
        <title>Genome announcement of multiple Pseudomonas syringae strains.</title>
        <authorList>
            <person name="Thakur S."/>
            <person name="Wang P.W."/>
            <person name="Gong Y."/>
            <person name="Weir B.S."/>
            <person name="Guttman D.S."/>
        </authorList>
    </citation>
    <scope>NUCLEOTIDE SEQUENCE [LARGE SCALE GENOMIC DNA]</scope>
    <source>
        <strain evidence="2 3">ICMP4331</strain>
    </source>
</reference>
<feature type="domain" description="XdhC Rossmann" evidence="1">
    <location>
        <begin position="19"/>
        <end position="105"/>
    </location>
</feature>
<accession>A0A0P9YWH5</accession>
<sequence>MPGVEVRGVLPAVFIAEGGCHSSTAVLALTHDPKLDDLSMLEAVRTEAFYIGAMGSMRTSSKRLERLGRIGGLDARVLKRIHAPIGLNLGSKTPSEIAIAVMADILRVANGVSRAEV</sequence>
<evidence type="ECO:0000313" key="3">
    <source>
        <dbReference type="Proteomes" id="UP000050420"/>
    </source>
</evidence>
<dbReference type="AlphaFoldDB" id="A0A0P9YWH5"/>
<dbReference type="PANTHER" id="PTHR30388:SF4">
    <property type="entry name" value="MOLYBDENUM COFACTOR INSERTION CHAPERONE PAOD"/>
    <property type="match status" value="1"/>
</dbReference>
<protein>
    <submittedName>
        <fullName evidence="2">Xanthine dehydrogenase accessory factor</fullName>
    </submittedName>
</protein>
<dbReference type="Gene3D" id="3.40.50.720">
    <property type="entry name" value="NAD(P)-binding Rossmann-like Domain"/>
    <property type="match status" value="1"/>
</dbReference>
<gene>
    <name evidence="2" type="ORF">ALO63_04877</name>
</gene>
<name>A0A0P9YWH5_PSEA0</name>
<dbReference type="PANTHER" id="PTHR30388">
    <property type="entry name" value="ALDEHYDE OXIDOREDUCTASE MOLYBDENUM COFACTOR ASSEMBLY PROTEIN"/>
    <property type="match status" value="1"/>
</dbReference>
<proteinExistence type="predicted"/>
<dbReference type="InterPro" id="IPR052698">
    <property type="entry name" value="MoCofactor_Util/Proc"/>
</dbReference>
<dbReference type="PATRIC" id="fig|34065.5.peg.2543"/>
<evidence type="ECO:0000259" key="1">
    <source>
        <dbReference type="Pfam" id="PF13478"/>
    </source>
</evidence>
<dbReference type="Proteomes" id="UP000050420">
    <property type="component" value="Unassembled WGS sequence"/>
</dbReference>
<dbReference type="InterPro" id="IPR027051">
    <property type="entry name" value="XdhC_Rossmann_dom"/>
</dbReference>
<dbReference type="EMBL" id="LJQU01000591">
    <property type="protein sequence ID" value="KPX83196.1"/>
    <property type="molecule type" value="Genomic_DNA"/>
</dbReference>
<evidence type="ECO:0000313" key="2">
    <source>
        <dbReference type="EMBL" id="KPX83196.1"/>
    </source>
</evidence>
<dbReference type="Pfam" id="PF13478">
    <property type="entry name" value="XdhC_C"/>
    <property type="match status" value="1"/>
</dbReference>
<organism evidence="2 3">
    <name type="scientific">Pseudomonas amygdali pv. mori</name>
    <dbReference type="NCBI Taxonomy" id="34065"/>
    <lineage>
        <taxon>Bacteria</taxon>
        <taxon>Pseudomonadati</taxon>
        <taxon>Pseudomonadota</taxon>
        <taxon>Gammaproteobacteria</taxon>
        <taxon>Pseudomonadales</taxon>
        <taxon>Pseudomonadaceae</taxon>
        <taxon>Pseudomonas</taxon>
        <taxon>Pseudomonas amygdali</taxon>
    </lineage>
</organism>